<feature type="transmembrane region" description="Helical" evidence="8">
    <location>
        <begin position="133"/>
        <end position="152"/>
    </location>
</feature>
<evidence type="ECO:0000256" key="3">
    <source>
        <dbReference type="ARBA" id="ARBA00022448"/>
    </source>
</evidence>
<dbReference type="PANTHER" id="PTHR30472">
    <property type="entry name" value="FERRIC ENTEROBACTIN TRANSPORT SYSTEM PERMEASE PROTEIN"/>
    <property type="match status" value="1"/>
</dbReference>
<comment type="subcellular location">
    <subcellularLocation>
        <location evidence="1">Cell membrane</location>
        <topology evidence="1">Multi-pass membrane protein</topology>
    </subcellularLocation>
</comment>
<dbReference type="CDD" id="cd06550">
    <property type="entry name" value="TM_ABC_iron-siderophores_like"/>
    <property type="match status" value="1"/>
</dbReference>
<dbReference type="InterPro" id="IPR000522">
    <property type="entry name" value="ABC_transptr_permease_BtuC"/>
</dbReference>
<evidence type="ECO:0000256" key="8">
    <source>
        <dbReference type="SAM" id="Phobius"/>
    </source>
</evidence>
<feature type="transmembrane region" description="Helical" evidence="8">
    <location>
        <begin position="324"/>
        <end position="341"/>
    </location>
</feature>
<protein>
    <submittedName>
        <fullName evidence="9">Iron ABC transporter permease</fullName>
    </submittedName>
</protein>
<comment type="caution">
    <text evidence="9">The sequence shown here is derived from an EMBL/GenBank/DDBJ whole genome shotgun (WGS) entry which is preliminary data.</text>
</comment>
<keyword evidence="10" id="KW-1185">Reference proteome</keyword>
<dbReference type="Pfam" id="PF01032">
    <property type="entry name" value="FecCD"/>
    <property type="match status" value="1"/>
</dbReference>
<dbReference type="GO" id="GO:0022857">
    <property type="term" value="F:transmembrane transporter activity"/>
    <property type="evidence" value="ECO:0007669"/>
    <property type="project" value="InterPro"/>
</dbReference>
<evidence type="ECO:0000313" key="10">
    <source>
        <dbReference type="Proteomes" id="UP000250369"/>
    </source>
</evidence>
<reference evidence="9 10" key="1">
    <citation type="journal article" date="2009" name="Int. J. Syst. Evol. Microbiol.">
        <title>Paenibacillus contaminans sp. nov., isolated from a contaminated laboratory plate.</title>
        <authorList>
            <person name="Chou J.H."/>
            <person name="Lee J.H."/>
            <person name="Lin M.C."/>
            <person name="Chang P.S."/>
            <person name="Arun A.B."/>
            <person name="Young C.C."/>
            <person name="Chen W.M."/>
        </authorList>
    </citation>
    <scope>NUCLEOTIDE SEQUENCE [LARGE SCALE GENOMIC DNA]</scope>
    <source>
        <strain evidence="9 10">CKOBP-6</strain>
    </source>
</reference>
<feature type="transmembrane region" description="Helical" evidence="8">
    <location>
        <begin position="291"/>
        <end position="312"/>
    </location>
</feature>
<dbReference type="OrthoDB" id="9811721at2"/>
<dbReference type="Proteomes" id="UP000250369">
    <property type="component" value="Unassembled WGS sequence"/>
</dbReference>
<keyword evidence="4" id="KW-1003">Cell membrane</keyword>
<evidence type="ECO:0000256" key="4">
    <source>
        <dbReference type="ARBA" id="ARBA00022475"/>
    </source>
</evidence>
<proteinExistence type="inferred from homology"/>
<evidence type="ECO:0000313" key="9">
    <source>
        <dbReference type="EMBL" id="RAV20997.1"/>
    </source>
</evidence>
<keyword evidence="7 8" id="KW-0472">Membrane</keyword>
<feature type="transmembrane region" description="Helical" evidence="8">
    <location>
        <begin position="209"/>
        <end position="227"/>
    </location>
</feature>
<dbReference type="EMBL" id="QMFB01000006">
    <property type="protein sequence ID" value="RAV20997.1"/>
    <property type="molecule type" value="Genomic_DNA"/>
</dbReference>
<dbReference type="RefSeq" id="WP_113031277.1">
    <property type="nucleotide sequence ID" value="NZ_QMFB01000006.1"/>
</dbReference>
<dbReference type="GO" id="GO:0033214">
    <property type="term" value="P:siderophore-iron import into cell"/>
    <property type="evidence" value="ECO:0007669"/>
    <property type="project" value="TreeGrafter"/>
</dbReference>
<name>A0A329MSR0_9BACL</name>
<evidence type="ECO:0000256" key="1">
    <source>
        <dbReference type="ARBA" id="ARBA00004651"/>
    </source>
</evidence>
<dbReference type="InterPro" id="IPR037294">
    <property type="entry name" value="ABC_BtuC-like"/>
</dbReference>
<dbReference type="AlphaFoldDB" id="A0A329MSR0"/>
<sequence>MPKQDTASYDISAIAARKRKRGLAILLLLTALMLLFSVVSLSMGSMRIPIGSVIGVLLGKSDPTNSLVILQLRLPRIVAAILIGAALAVSGAVLQGMIRNPLAAPDLIGVTGGASVAAVAFITLSAGKLSIHWLPLVAIAGAFLTAGMNYVLAWKKGVSPLRLVLIGIGIATAMGALTTFLLISGPAYLASQVLNWMTGSIYGTAWKHVAALTPWIAVFIPLAVYFAKELNVQALGESLAIGLGSRIQRTRLMLLFISVALAGAAVGIAGTISFIGLLAPHMARRIVGPSHGILLPVSALLGALILLAADLAGRMLFQPLDVPAGVFTAGIGAPFFLYLLFKRRN</sequence>
<accession>A0A329MSR0</accession>
<feature type="transmembrane region" description="Helical" evidence="8">
    <location>
        <begin position="107"/>
        <end position="127"/>
    </location>
</feature>
<keyword evidence="3" id="KW-0813">Transport</keyword>
<feature type="transmembrane region" description="Helical" evidence="8">
    <location>
        <begin position="77"/>
        <end position="95"/>
    </location>
</feature>
<dbReference type="FunFam" id="1.10.3470.10:FF:000001">
    <property type="entry name" value="Vitamin B12 ABC transporter permease BtuC"/>
    <property type="match status" value="1"/>
</dbReference>
<dbReference type="PANTHER" id="PTHR30472:SF24">
    <property type="entry name" value="FERRIC ENTEROBACTIN TRANSPORT SYSTEM PERMEASE PROTEIN FEPG"/>
    <property type="match status" value="1"/>
</dbReference>
<keyword evidence="5 8" id="KW-0812">Transmembrane</keyword>
<organism evidence="9 10">
    <name type="scientific">Paenibacillus contaminans</name>
    <dbReference type="NCBI Taxonomy" id="450362"/>
    <lineage>
        <taxon>Bacteria</taxon>
        <taxon>Bacillati</taxon>
        <taxon>Bacillota</taxon>
        <taxon>Bacilli</taxon>
        <taxon>Bacillales</taxon>
        <taxon>Paenibacillaceae</taxon>
        <taxon>Paenibacillus</taxon>
    </lineage>
</organism>
<dbReference type="Gene3D" id="1.10.3470.10">
    <property type="entry name" value="ABC transporter involved in vitamin B12 uptake, BtuC"/>
    <property type="match status" value="1"/>
</dbReference>
<gene>
    <name evidence="9" type="ORF">DQG23_12990</name>
</gene>
<dbReference type="SUPFAM" id="SSF81345">
    <property type="entry name" value="ABC transporter involved in vitamin B12 uptake, BtuC"/>
    <property type="match status" value="1"/>
</dbReference>
<comment type="similarity">
    <text evidence="2">Belongs to the binding-protein-dependent transport system permease family. FecCD subfamily.</text>
</comment>
<evidence type="ECO:0000256" key="2">
    <source>
        <dbReference type="ARBA" id="ARBA00007935"/>
    </source>
</evidence>
<evidence type="ECO:0000256" key="5">
    <source>
        <dbReference type="ARBA" id="ARBA00022692"/>
    </source>
</evidence>
<dbReference type="GO" id="GO:0005886">
    <property type="term" value="C:plasma membrane"/>
    <property type="evidence" value="ECO:0007669"/>
    <property type="project" value="UniProtKB-SubCell"/>
</dbReference>
<feature type="transmembrane region" description="Helical" evidence="8">
    <location>
        <begin position="23"/>
        <end position="43"/>
    </location>
</feature>
<evidence type="ECO:0000256" key="7">
    <source>
        <dbReference type="ARBA" id="ARBA00023136"/>
    </source>
</evidence>
<feature type="transmembrane region" description="Helical" evidence="8">
    <location>
        <begin position="252"/>
        <end position="279"/>
    </location>
</feature>
<evidence type="ECO:0000256" key="6">
    <source>
        <dbReference type="ARBA" id="ARBA00022989"/>
    </source>
</evidence>
<feature type="transmembrane region" description="Helical" evidence="8">
    <location>
        <begin position="164"/>
        <end position="189"/>
    </location>
</feature>
<keyword evidence="6 8" id="KW-1133">Transmembrane helix</keyword>